<dbReference type="Proteomes" id="UP000325081">
    <property type="component" value="Unassembled WGS sequence"/>
</dbReference>
<evidence type="ECO:0000313" key="2">
    <source>
        <dbReference type="Proteomes" id="UP000325081"/>
    </source>
</evidence>
<gene>
    <name evidence="1" type="ORF">STAS_28386</name>
</gene>
<dbReference type="EMBL" id="BKCP01009404">
    <property type="protein sequence ID" value="GER51038.1"/>
    <property type="molecule type" value="Genomic_DNA"/>
</dbReference>
<protein>
    <submittedName>
        <fullName evidence="1">Stress-inducible protein</fullName>
    </submittedName>
</protein>
<comment type="caution">
    <text evidence="1">The sequence shown here is derived from an EMBL/GenBank/DDBJ whole genome shotgun (WGS) entry which is preliminary data.</text>
</comment>
<accession>A0A5A7R114</accession>
<reference evidence="2" key="1">
    <citation type="journal article" date="2019" name="Curr. Biol.">
        <title>Genome Sequence of Striga asiatica Provides Insight into the Evolution of Plant Parasitism.</title>
        <authorList>
            <person name="Yoshida S."/>
            <person name="Kim S."/>
            <person name="Wafula E.K."/>
            <person name="Tanskanen J."/>
            <person name="Kim Y.M."/>
            <person name="Honaas L."/>
            <person name="Yang Z."/>
            <person name="Spallek T."/>
            <person name="Conn C.E."/>
            <person name="Ichihashi Y."/>
            <person name="Cheong K."/>
            <person name="Cui S."/>
            <person name="Der J.P."/>
            <person name="Gundlach H."/>
            <person name="Jiao Y."/>
            <person name="Hori C."/>
            <person name="Ishida J.K."/>
            <person name="Kasahara H."/>
            <person name="Kiba T."/>
            <person name="Kim M.S."/>
            <person name="Koo N."/>
            <person name="Laohavisit A."/>
            <person name="Lee Y.H."/>
            <person name="Lumba S."/>
            <person name="McCourt P."/>
            <person name="Mortimer J.C."/>
            <person name="Mutuku J.M."/>
            <person name="Nomura T."/>
            <person name="Sasaki-Sekimoto Y."/>
            <person name="Seto Y."/>
            <person name="Wang Y."/>
            <person name="Wakatake T."/>
            <person name="Sakakibara H."/>
            <person name="Demura T."/>
            <person name="Yamaguchi S."/>
            <person name="Yoneyama K."/>
            <person name="Manabe R.I."/>
            <person name="Nelson D.C."/>
            <person name="Schulman A.H."/>
            <person name="Timko M.P."/>
            <person name="dePamphilis C.W."/>
            <person name="Choi D."/>
            <person name="Shirasu K."/>
        </authorList>
    </citation>
    <scope>NUCLEOTIDE SEQUENCE [LARGE SCALE GENOMIC DNA]</scope>
    <source>
        <strain evidence="2">cv. UVA1</strain>
    </source>
</reference>
<proteinExistence type="predicted"/>
<dbReference type="AlphaFoldDB" id="A0A5A7R114"/>
<evidence type="ECO:0000313" key="1">
    <source>
        <dbReference type="EMBL" id="GER51038.1"/>
    </source>
</evidence>
<sequence>MYERLSKFGNFPEIWHVGDGAHLESPVDETIVNKHVGHAEHRNTETLHQLAAVRIAKAESRNKAFMEKSVGKKGNGWDSINYCKNIVQLERSFSRSMKHVCWRFSSTCQAKLPRACAIMKRAIELCVPILPSIPFPPEIHSVVLSDLFLVARSTARAAALSTAGSGIPADCAPPLDSPLSITIRTVRLCFFLKIRPNFRAEGVSSRADGAASEVVGFRWIGGARLKLAEAVEVVEMDSLAAMDGGRWWSELIAIEGFRVEKRRNGRRPHQHM</sequence>
<name>A0A5A7R114_STRAF</name>
<organism evidence="1 2">
    <name type="scientific">Striga asiatica</name>
    <name type="common">Asiatic witchweed</name>
    <name type="synonym">Buchnera asiatica</name>
    <dbReference type="NCBI Taxonomy" id="4170"/>
    <lineage>
        <taxon>Eukaryota</taxon>
        <taxon>Viridiplantae</taxon>
        <taxon>Streptophyta</taxon>
        <taxon>Embryophyta</taxon>
        <taxon>Tracheophyta</taxon>
        <taxon>Spermatophyta</taxon>
        <taxon>Magnoliopsida</taxon>
        <taxon>eudicotyledons</taxon>
        <taxon>Gunneridae</taxon>
        <taxon>Pentapetalae</taxon>
        <taxon>asterids</taxon>
        <taxon>lamiids</taxon>
        <taxon>Lamiales</taxon>
        <taxon>Orobanchaceae</taxon>
        <taxon>Buchnereae</taxon>
        <taxon>Striga</taxon>
    </lineage>
</organism>
<keyword evidence="2" id="KW-1185">Reference proteome</keyword>